<feature type="coiled-coil region" evidence="5">
    <location>
        <begin position="51"/>
        <end position="103"/>
    </location>
</feature>
<dbReference type="PANTHER" id="PTHR13126">
    <property type="entry name" value="CHAPERONE ATP11"/>
    <property type="match status" value="1"/>
</dbReference>
<dbReference type="EnsemblMetazoa" id="CLYHEMT007172.1">
    <property type="protein sequence ID" value="CLYHEMP007172.1"/>
    <property type="gene ID" value="CLYHEMG007172"/>
</dbReference>
<keyword evidence="3" id="KW-0809">Transit peptide</keyword>
<dbReference type="GO" id="GO:0033615">
    <property type="term" value="P:mitochondrial proton-transporting ATP synthase complex assembly"/>
    <property type="evidence" value="ECO:0007669"/>
    <property type="project" value="TreeGrafter"/>
</dbReference>
<proteinExistence type="inferred from homology"/>
<evidence type="ECO:0000313" key="7">
    <source>
        <dbReference type="Proteomes" id="UP000594262"/>
    </source>
</evidence>
<sequence length="293" mass="34336">MISRRLLNSVTYGRLISRQLAKQRCISTTSAWWNSKEEQNEDAELEHNPYFEKYADKIKKVQNEAKQYGNKTFHGDARLKRETERWKRSIQSVEEKLSKKKKEQEDKRGSKLPSRLDELIHLDLLQSKTADEISHIWTEHFKDQTAISAIIPAESFKEMSTRAEEFPTFLYPLPKENGYEFVLSQFEGNRCFFTSLINFQVHGENAPWQFCITFYPELAEDKGVVLMTSELDQSAMNIFEAQCLAQLQKLFYVAPDERKADLMLTFNKNPDAFKYMDLVKELENSDMVVKKTE</sequence>
<protein>
    <recommendedName>
        <fullName evidence="8">ATP synthase mitochondrial F1 complex assembly factor 1</fullName>
    </recommendedName>
</protein>
<evidence type="ECO:0000313" key="6">
    <source>
        <dbReference type="EnsemblMetazoa" id="CLYHEMP007172.1"/>
    </source>
</evidence>
<comment type="similarity">
    <text evidence="2">Belongs to the ATP11 family.</text>
</comment>
<comment type="subcellular location">
    <subcellularLocation>
        <location evidence="1">Mitochondrion</location>
    </subcellularLocation>
</comment>
<accession>A0A7M5V770</accession>
<evidence type="ECO:0000256" key="2">
    <source>
        <dbReference type="ARBA" id="ARBA00009116"/>
    </source>
</evidence>
<dbReference type="Proteomes" id="UP000594262">
    <property type="component" value="Unplaced"/>
</dbReference>
<evidence type="ECO:0000256" key="3">
    <source>
        <dbReference type="ARBA" id="ARBA00022946"/>
    </source>
</evidence>
<dbReference type="RefSeq" id="XP_066914642.1">
    <property type="nucleotide sequence ID" value="XM_067058541.1"/>
</dbReference>
<dbReference type="InterPro" id="IPR010591">
    <property type="entry name" value="ATP11"/>
</dbReference>
<organism evidence="6 7">
    <name type="scientific">Clytia hemisphaerica</name>
    <dbReference type="NCBI Taxonomy" id="252671"/>
    <lineage>
        <taxon>Eukaryota</taxon>
        <taxon>Metazoa</taxon>
        <taxon>Cnidaria</taxon>
        <taxon>Hydrozoa</taxon>
        <taxon>Hydroidolina</taxon>
        <taxon>Leptothecata</taxon>
        <taxon>Obeliida</taxon>
        <taxon>Clytiidae</taxon>
        <taxon>Clytia</taxon>
    </lineage>
</organism>
<dbReference type="GO" id="GO:0005739">
    <property type="term" value="C:mitochondrion"/>
    <property type="evidence" value="ECO:0007669"/>
    <property type="project" value="UniProtKB-SubCell"/>
</dbReference>
<evidence type="ECO:0000256" key="5">
    <source>
        <dbReference type="SAM" id="Coils"/>
    </source>
</evidence>
<keyword evidence="5" id="KW-0175">Coiled coil</keyword>
<dbReference type="PANTHER" id="PTHR13126:SF0">
    <property type="entry name" value="ATP SYNTHASE MITOCHONDRIAL F1 COMPLEX ASSEMBLY FACTOR 1"/>
    <property type="match status" value="1"/>
</dbReference>
<name>A0A7M5V770_9CNID</name>
<evidence type="ECO:0008006" key="8">
    <source>
        <dbReference type="Google" id="ProtNLM"/>
    </source>
</evidence>
<evidence type="ECO:0000256" key="4">
    <source>
        <dbReference type="ARBA" id="ARBA00023128"/>
    </source>
</evidence>
<dbReference type="GeneID" id="136801878"/>
<keyword evidence="4" id="KW-0496">Mitochondrion</keyword>
<reference evidence="6" key="1">
    <citation type="submission" date="2021-01" db="UniProtKB">
        <authorList>
            <consortium name="EnsemblMetazoa"/>
        </authorList>
    </citation>
    <scope>IDENTIFICATION</scope>
</reference>
<keyword evidence="7" id="KW-1185">Reference proteome</keyword>
<evidence type="ECO:0000256" key="1">
    <source>
        <dbReference type="ARBA" id="ARBA00004173"/>
    </source>
</evidence>
<dbReference type="AlphaFoldDB" id="A0A7M5V770"/>
<dbReference type="OrthoDB" id="16535at2759"/>
<dbReference type="Pfam" id="PF06644">
    <property type="entry name" value="ATP11"/>
    <property type="match status" value="1"/>
</dbReference>